<dbReference type="EMBL" id="JBGMEL010000007">
    <property type="protein sequence ID" value="MFA0790689.1"/>
    <property type="molecule type" value="Genomic_DNA"/>
</dbReference>
<gene>
    <name evidence="2" type="ORF">ACCI51_09020</name>
</gene>
<protein>
    <recommendedName>
        <fullName evidence="4">Lipoprotein</fullName>
    </recommendedName>
</protein>
<comment type="caution">
    <text evidence="2">The sequence shown here is derived from an EMBL/GenBank/DDBJ whole genome shotgun (WGS) entry which is preliminary data.</text>
</comment>
<keyword evidence="3" id="KW-1185">Reference proteome</keyword>
<dbReference type="RefSeq" id="WP_371843342.1">
    <property type="nucleotide sequence ID" value="NZ_JBGMEL010000007.1"/>
</dbReference>
<keyword evidence="1" id="KW-0732">Signal</keyword>
<dbReference type="Proteomes" id="UP001569414">
    <property type="component" value="Unassembled WGS sequence"/>
</dbReference>
<sequence length="387" mass="43632">MRKILLALIVLLLTGCVVTNEYSAADYTRAEQNLPPISLFAKMPEADFEQRCNDYGDSSLLKHCQFGVLDYAELLRALEGAAAFRSVQLGNEDVPYQLLITSAGYTEEGVEDIGEAVIAGATMMLAPMSTTRDIHVDAILTWHGLPLQRYQLEFPFTTTVNLFTPPEAAKRGLAQVVASKLIAHVQESGAMAPEYLYRSIGASDYHSALNLPDSVGEYVSNPLELASHPLFGAQARYIHRHFQFDSVDVFVYPIPNWQWEDLALTQVRELDRVREELQLVEREAQWQVLDLSEEASESWRIQGRDTPVARLSGYFLSADGERFDTHTYLFVRKDKFIKVRASFSGQGRSRQDVEAFARGLIAQADVPSESQFMLNVRENWREAQVED</sequence>
<feature type="signal peptide" evidence="1">
    <location>
        <begin position="1"/>
        <end position="24"/>
    </location>
</feature>
<accession>A0ABV4NMB1</accession>
<reference evidence="2 3" key="1">
    <citation type="submission" date="2024-08" db="EMBL/GenBank/DDBJ databases">
        <authorList>
            <person name="Ishaq N."/>
        </authorList>
    </citation>
    <scope>NUCLEOTIDE SEQUENCE [LARGE SCALE GENOMIC DNA]</scope>
    <source>
        <strain evidence="2 3">JCM 30400</strain>
    </source>
</reference>
<proteinExistence type="predicted"/>
<evidence type="ECO:0000313" key="3">
    <source>
        <dbReference type="Proteomes" id="UP001569414"/>
    </source>
</evidence>
<evidence type="ECO:0000256" key="1">
    <source>
        <dbReference type="SAM" id="SignalP"/>
    </source>
</evidence>
<feature type="chain" id="PRO_5046043832" description="Lipoprotein" evidence="1">
    <location>
        <begin position="25"/>
        <end position="387"/>
    </location>
</feature>
<evidence type="ECO:0008006" key="4">
    <source>
        <dbReference type="Google" id="ProtNLM"/>
    </source>
</evidence>
<dbReference type="PROSITE" id="PS51257">
    <property type="entry name" value="PROKAR_LIPOPROTEIN"/>
    <property type="match status" value="1"/>
</dbReference>
<evidence type="ECO:0000313" key="2">
    <source>
        <dbReference type="EMBL" id="MFA0790689.1"/>
    </source>
</evidence>
<organism evidence="2 3">
    <name type="scientific">Microbulbifer echini</name>
    <dbReference type="NCBI Taxonomy" id="1529067"/>
    <lineage>
        <taxon>Bacteria</taxon>
        <taxon>Pseudomonadati</taxon>
        <taxon>Pseudomonadota</taxon>
        <taxon>Gammaproteobacteria</taxon>
        <taxon>Cellvibrionales</taxon>
        <taxon>Microbulbiferaceae</taxon>
        <taxon>Microbulbifer</taxon>
    </lineage>
</organism>
<name>A0ABV4NMB1_9GAMM</name>